<evidence type="ECO:0000256" key="1">
    <source>
        <dbReference type="SAM" id="Phobius"/>
    </source>
</evidence>
<gene>
    <name evidence="2" type="ORF">AADG42_11770</name>
</gene>
<evidence type="ECO:0000313" key="3">
    <source>
        <dbReference type="Proteomes" id="UP001442841"/>
    </source>
</evidence>
<sequence length="160" mass="17786">MKRKPWWFWSLLGCGGALIVGVLVVVLAAAWWFLPKETEIGRCQTYLGVDCDRVKPEVIGELTGMTLPPGTEVESSSYNRFQDWRVRAVFIVPADQVEVWEASIQGYPEAEAKGCVDLEGRGDDRRCAEVNDPADLPVRGYTRVTRSDGAVVVHVEAFSL</sequence>
<dbReference type="RefSeq" id="WP_425309409.1">
    <property type="nucleotide sequence ID" value="NZ_CP154795.1"/>
</dbReference>
<evidence type="ECO:0000313" key="2">
    <source>
        <dbReference type="EMBL" id="XAN07955.1"/>
    </source>
</evidence>
<dbReference type="Proteomes" id="UP001442841">
    <property type="component" value="Chromosome"/>
</dbReference>
<dbReference type="EMBL" id="CP154795">
    <property type="protein sequence ID" value="XAN07955.1"/>
    <property type="molecule type" value="Genomic_DNA"/>
</dbReference>
<name>A0ABZ3FRZ6_9ACTN</name>
<keyword evidence="1" id="KW-1133">Transmembrane helix</keyword>
<evidence type="ECO:0008006" key="4">
    <source>
        <dbReference type="Google" id="ProtNLM"/>
    </source>
</evidence>
<feature type="transmembrane region" description="Helical" evidence="1">
    <location>
        <begin position="6"/>
        <end position="34"/>
    </location>
</feature>
<keyword evidence="1" id="KW-0472">Membrane</keyword>
<reference evidence="2 3" key="1">
    <citation type="submission" date="2024-04" db="EMBL/GenBank/DDBJ databases">
        <title>Isolation of an actinomycete strain from pig manure.</title>
        <authorList>
            <person name="Gong T."/>
            <person name="Yu Z."/>
            <person name="An M."/>
            <person name="Wei C."/>
            <person name="Yang W."/>
            <person name="Liu L."/>
        </authorList>
    </citation>
    <scope>NUCLEOTIDE SEQUENCE [LARGE SCALE GENOMIC DNA]</scope>
    <source>
        <strain evidence="2 3">ZF39</strain>
    </source>
</reference>
<keyword evidence="1" id="KW-0812">Transmembrane</keyword>
<accession>A0ABZ3FRZ6</accession>
<proteinExistence type="predicted"/>
<organism evidence="2 3">
    <name type="scientific">Ammonicoccus fulvus</name>
    <dbReference type="NCBI Taxonomy" id="3138240"/>
    <lineage>
        <taxon>Bacteria</taxon>
        <taxon>Bacillati</taxon>
        <taxon>Actinomycetota</taxon>
        <taxon>Actinomycetes</taxon>
        <taxon>Propionibacteriales</taxon>
        <taxon>Propionibacteriaceae</taxon>
        <taxon>Ammonicoccus</taxon>
    </lineage>
</organism>
<keyword evidence="3" id="KW-1185">Reference proteome</keyword>
<protein>
    <recommendedName>
        <fullName evidence="4">Secreted protein</fullName>
    </recommendedName>
</protein>